<evidence type="ECO:0008006" key="4">
    <source>
        <dbReference type="Google" id="ProtNLM"/>
    </source>
</evidence>
<dbReference type="InterPro" id="IPR011990">
    <property type="entry name" value="TPR-like_helical_dom_sf"/>
</dbReference>
<evidence type="ECO:0000313" key="3">
    <source>
        <dbReference type="Proteomes" id="UP000005536"/>
    </source>
</evidence>
<comment type="caution">
    <text evidence="2">The sequence shown here is derived from an EMBL/GenBank/DDBJ whole genome shotgun (WGS) entry which is preliminary data.</text>
</comment>
<dbReference type="PROSITE" id="PS51257">
    <property type="entry name" value="PROKAR_LIPOPROTEIN"/>
    <property type="match status" value="1"/>
</dbReference>
<evidence type="ECO:0000313" key="2">
    <source>
        <dbReference type="EMBL" id="EFE48958.1"/>
    </source>
</evidence>
<protein>
    <recommendedName>
        <fullName evidence="4">Tetratricopeptide repeat protein</fullName>
    </recommendedName>
</protein>
<name>D4DTB0_NEIEG</name>
<dbReference type="Proteomes" id="UP000005536">
    <property type="component" value="Unassembled WGS sequence"/>
</dbReference>
<dbReference type="SUPFAM" id="SSF48452">
    <property type="entry name" value="TPR-like"/>
    <property type="match status" value="1"/>
</dbReference>
<dbReference type="EMBL" id="ADBF01000230">
    <property type="protein sequence ID" value="EFE48958.1"/>
    <property type="molecule type" value="Genomic_DNA"/>
</dbReference>
<dbReference type="Gene3D" id="1.25.40.10">
    <property type="entry name" value="Tetratricopeptide repeat domain"/>
    <property type="match status" value="1"/>
</dbReference>
<proteinExistence type="predicted"/>
<feature type="signal peptide" evidence="1">
    <location>
        <begin position="1"/>
        <end position="23"/>
    </location>
</feature>
<feature type="chain" id="PRO_5003056471" description="Tetratricopeptide repeat protein" evidence="1">
    <location>
        <begin position="24"/>
        <end position="234"/>
    </location>
</feature>
<dbReference type="STRING" id="546263.NELON_02790"/>
<keyword evidence="1" id="KW-0732">Signal</keyword>
<sequence>MEFEMKKTALAATLLLSCAALFAKPYPKYDVVKSVLHDQGFDGDAADKIREDLSDHAGEYPPKFDNETDRKRAEKDVVTLARLYSGLIEQKIVTEKQPEQYRSVLHSIARLNWIAHNLDVPGAAAKADQHYRLLLVALPQKQRAGMQGEYGGFLASVGQTDAAVKMLNEAVQGGSDRSRLPLGMALLSQGKKAESLKQLRAYVKKYPQDERAAKFIDAVENGRFEVKRTEMPKR</sequence>
<dbReference type="AlphaFoldDB" id="D4DTB0"/>
<gene>
    <name evidence="2" type="ORF">NEIELOOT_02313</name>
</gene>
<accession>D4DTB0</accession>
<evidence type="ECO:0000256" key="1">
    <source>
        <dbReference type="SAM" id="SignalP"/>
    </source>
</evidence>
<organism evidence="2 3">
    <name type="scientific">Neisseria elongata subsp. glycolytica ATCC 29315</name>
    <dbReference type="NCBI Taxonomy" id="546263"/>
    <lineage>
        <taxon>Bacteria</taxon>
        <taxon>Pseudomonadati</taxon>
        <taxon>Pseudomonadota</taxon>
        <taxon>Betaproteobacteria</taxon>
        <taxon>Neisseriales</taxon>
        <taxon>Neisseriaceae</taxon>
        <taxon>Neisseria</taxon>
    </lineage>
</organism>
<reference evidence="2 3" key="1">
    <citation type="submission" date="2010-02" db="EMBL/GenBank/DDBJ databases">
        <authorList>
            <person name="Weinstock G."/>
            <person name="Sodergren E."/>
            <person name="Clifton S."/>
            <person name="Fulton L."/>
            <person name="Fulton B."/>
            <person name="Courtney L."/>
            <person name="Fronick C."/>
            <person name="Harrison M."/>
            <person name="Strong C."/>
            <person name="Farmer C."/>
            <person name="Delahaunty K."/>
            <person name="Markovic C."/>
            <person name="Hall O."/>
            <person name="Minx P."/>
            <person name="Tomlinson C."/>
            <person name="Mitreva M."/>
            <person name="Nelson J."/>
            <person name="Hou S."/>
            <person name="Wollam A."/>
            <person name="Pepin K.H."/>
            <person name="Johnson M."/>
            <person name="Bhonagiri V."/>
            <person name="Zhang X."/>
            <person name="Suruliraj S."/>
            <person name="Warren W."/>
            <person name="Chinwalla A."/>
            <person name="Mardis E.R."/>
            <person name="Wilson R.K."/>
        </authorList>
    </citation>
    <scope>NUCLEOTIDE SEQUENCE [LARGE SCALE GENOMIC DNA]</scope>
    <source>
        <strain evidence="2 3">ATCC 29315</strain>
    </source>
</reference>